<gene>
    <name evidence="3" type="primary">linC</name>
    <name evidence="3" type="ORF">MNV_80038</name>
</gene>
<name>A0A284VTZ5_9EURY</name>
<proteinExistence type="inferred from homology"/>
<comment type="similarity">
    <text evidence="1">Belongs to the short-chain dehydrogenases/reductases (SDR) family.</text>
</comment>
<dbReference type="PROSITE" id="PS00061">
    <property type="entry name" value="ADH_SHORT"/>
    <property type="match status" value="1"/>
</dbReference>
<dbReference type="SUPFAM" id="SSF51735">
    <property type="entry name" value="NAD(P)-binding Rossmann-fold domains"/>
    <property type="match status" value="1"/>
</dbReference>
<evidence type="ECO:0000256" key="1">
    <source>
        <dbReference type="ARBA" id="ARBA00006484"/>
    </source>
</evidence>
<dbReference type="PRINTS" id="PR00080">
    <property type="entry name" value="SDRFAMILY"/>
</dbReference>
<reference evidence="4" key="1">
    <citation type="submission" date="2017-06" db="EMBL/GenBank/DDBJ databases">
        <authorList>
            <person name="Cremers G."/>
        </authorList>
    </citation>
    <scope>NUCLEOTIDE SEQUENCE [LARGE SCALE GENOMIC DNA]</scope>
</reference>
<evidence type="ECO:0000313" key="3">
    <source>
        <dbReference type="EMBL" id="SNQ62637.1"/>
    </source>
</evidence>
<dbReference type="AlphaFoldDB" id="A0A284VTZ5"/>
<dbReference type="InterPro" id="IPR002347">
    <property type="entry name" value="SDR_fam"/>
</dbReference>
<dbReference type="GO" id="GO:0016491">
    <property type="term" value="F:oxidoreductase activity"/>
    <property type="evidence" value="ECO:0007669"/>
    <property type="project" value="UniProtKB-KW"/>
</dbReference>
<protein>
    <submittedName>
        <fullName evidence="3">2,5-dichloro-2,5-cyclohexadiene-1,4-diol dehydrogenase</fullName>
        <ecNumber evidence="3">1.1.1.-</ecNumber>
    </submittedName>
</protein>
<dbReference type="InterPro" id="IPR036291">
    <property type="entry name" value="NAD(P)-bd_dom_sf"/>
</dbReference>
<evidence type="ECO:0000313" key="4">
    <source>
        <dbReference type="Proteomes" id="UP000218615"/>
    </source>
</evidence>
<dbReference type="Proteomes" id="UP000218615">
    <property type="component" value="Unassembled WGS sequence"/>
</dbReference>
<dbReference type="PANTHER" id="PTHR24321">
    <property type="entry name" value="DEHYDROGENASES, SHORT CHAIN"/>
    <property type="match status" value="1"/>
</dbReference>
<dbReference type="RefSeq" id="WP_257000105.1">
    <property type="nucleotide sequence ID" value="NZ_FZMP01000229.1"/>
</dbReference>
<dbReference type="PANTHER" id="PTHR24321:SF8">
    <property type="entry name" value="ESTRADIOL 17-BETA-DEHYDROGENASE 8-RELATED"/>
    <property type="match status" value="1"/>
</dbReference>
<evidence type="ECO:0000256" key="2">
    <source>
        <dbReference type="ARBA" id="ARBA00023002"/>
    </source>
</evidence>
<accession>A0A284VTZ5</accession>
<dbReference type="Gene3D" id="3.40.50.720">
    <property type="entry name" value="NAD(P)-binding Rossmann-like Domain"/>
    <property type="match status" value="1"/>
</dbReference>
<dbReference type="PRINTS" id="PR00081">
    <property type="entry name" value="GDHRDH"/>
</dbReference>
<dbReference type="InterPro" id="IPR020904">
    <property type="entry name" value="Sc_DH/Rdtase_CS"/>
</dbReference>
<keyword evidence="4" id="KW-1185">Reference proteome</keyword>
<sequence length="219" mass="22972">MVADVQTDGGKETVQMIIDTGGEAIFVKTDVSKAAEVMALVDSAVSTYGRLDCAFNNAGIEGTMAPTADCTEENWDRVIAVNLKGVWLCMKYEIPEMLKRGNGAIVNTASFLGLVGLQGAPAYCTSKGGVIQLTRTAALEYATKGIRINAVCPGVIRTPMLERVTGGKPELEALFTAREPVGRMGAPGEVAEAVVWLCSDAASFVTGHPLVVDGGFVAQ</sequence>
<organism evidence="3 4">
    <name type="scientific">Candidatus Methanoperedens nitratireducens</name>
    <dbReference type="NCBI Taxonomy" id="1392998"/>
    <lineage>
        <taxon>Archaea</taxon>
        <taxon>Methanobacteriati</taxon>
        <taxon>Methanobacteriota</taxon>
        <taxon>Stenosarchaea group</taxon>
        <taxon>Methanomicrobia</taxon>
        <taxon>Methanosarcinales</taxon>
        <taxon>ANME-2 cluster</taxon>
        <taxon>Candidatus Methanoperedentaceae</taxon>
        <taxon>Candidatus Methanoperedens</taxon>
    </lineage>
</organism>
<keyword evidence="2 3" id="KW-0560">Oxidoreductase</keyword>
<dbReference type="FunFam" id="3.40.50.720:FF:000084">
    <property type="entry name" value="Short-chain dehydrogenase reductase"/>
    <property type="match status" value="1"/>
</dbReference>
<dbReference type="Pfam" id="PF13561">
    <property type="entry name" value="adh_short_C2"/>
    <property type="match status" value="1"/>
</dbReference>
<dbReference type="EC" id="1.1.1.-" evidence="3"/>
<dbReference type="EMBL" id="FZMP01000229">
    <property type="protein sequence ID" value="SNQ62637.1"/>
    <property type="molecule type" value="Genomic_DNA"/>
</dbReference>
<dbReference type="CDD" id="cd05233">
    <property type="entry name" value="SDR_c"/>
    <property type="match status" value="1"/>
</dbReference>